<keyword evidence="1" id="KW-0812">Transmembrane</keyword>
<keyword evidence="3" id="KW-1185">Reference proteome</keyword>
<dbReference type="AlphaFoldDB" id="A0A7W7YCC3"/>
<accession>A0A7W7YCC3</accession>
<dbReference type="EMBL" id="JACHIG010000006">
    <property type="protein sequence ID" value="MBB5033402.1"/>
    <property type="molecule type" value="Genomic_DNA"/>
</dbReference>
<sequence length="197" mass="22397">MNGPAPQSPSEYFFERYPWNNKGVLFFIALLMSCSDFLAGPVVFFPFLFVIPVTLMAWNCGLRTALWLGALLCLIRFCIQYAWGIPYAFHVAVINALLRLAILFFITYLCGKLSEQTKALRARVRTLEGLLPTCSYCKDIRDENGEWQQIEEYVTSRSEVQFTHGICPKCVQKHFSGVMHHDGAKKEAESHDGQSSE</sequence>
<protein>
    <submittedName>
        <fullName evidence="2">Uncharacterized protein</fullName>
    </submittedName>
</protein>
<feature type="transmembrane region" description="Helical" evidence="1">
    <location>
        <begin position="65"/>
        <end position="83"/>
    </location>
</feature>
<organism evidence="2 3">
    <name type="scientific">Prosthecobacter vanneervenii</name>
    <dbReference type="NCBI Taxonomy" id="48466"/>
    <lineage>
        <taxon>Bacteria</taxon>
        <taxon>Pseudomonadati</taxon>
        <taxon>Verrucomicrobiota</taxon>
        <taxon>Verrucomicrobiia</taxon>
        <taxon>Verrucomicrobiales</taxon>
        <taxon>Verrucomicrobiaceae</taxon>
        <taxon>Prosthecobacter</taxon>
    </lineage>
</organism>
<keyword evidence="1" id="KW-0472">Membrane</keyword>
<reference evidence="2 3" key="1">
    <citation type="submission" date="2020-08" db="EMBL/GenBank/DDBJ databases">
        <title>Genomic Encyclopedia of Type Strains, Phase IV (KMG-IV): sequencing the most valuable type-strain genomes for metagenomic binning, comparative biology and taxonomic classification.</title>
        <authorList>
            <person name="Goeker M."/>
        </authorList>
    </citation>
    <scope>NUCLEOTIDE SEQUENCE [LARGE SCALE GENOMIC DNA]</scope>
    <source>
        <strain evidence="2 3">DSM 12252</strain>
    </source>
</reference>
<evidence type="ECO:0000313" key="2">
    <source>
        <dbReference type="EMBL" id="MBB5033402.1"/>
    </source>
</evidence>
<dbReference type="RefSeq" id="WP_184340333.1">
    <property type="nucleotide sequence ID" value="NZ_JACHIG010000006.1"/>
</dbReference>
<comment type="caution">
    <text evidence="2">The sequence shown here is derived from an EMBL/GenBank/DDBJ whole genome shotgun (WGS) entry which is preliminary data.</text>
</comment>
<evidence type="ECO:0000313" key="3">
    <source>
        <dbReference type="Proteomes" id="UP000590740"/>
    </source>
</evidence>
<feature type="transmembrane region" description="Helical" evidence="1">
    <location>
        <begin position="24"/>
        <end position="53"/>
    </location>
</feature>
<gene>
    <name evidence="2" type="ORF">HNQ65_002990</name>
</gene>
<evidence type="ECO:0000256" key="1">
    <source>
        <dbReference type="SAM" id="Phobius"/>
    </source>
</evidence>
<keyword evidence="1" id="KW-1133">Transmembrane helix</keyword>
<dbReference type="Proteomes" id="UP000590740">
    <property type="component" value="Unassembled WGS sequence"/>
</dbReference>
<proteinExistence type="predicted"/>
<name>A0A7W7YCC3_9BACT</name>
<feature type="transmembrane region" description="Helical" evidence="1">
    <location>
        <begin position="89"/>
        <end position="111"/>
    </location>
</feature>